<evidence type="ECO:0000313" key="3">
    <source>
        <dbReference type="Proteomes" id="UP000178419"/>
    </source>
</evidence>
<dbReference type="Pfam" id="PF01424">
    <property type="entry name" value="R3H"/>
    <property type="match status" value="1"/>
</dbReference>
<dbReference type="Proteomes" id="UP000178419">
    <property type="component" value="Unassembled WGS sequence"/>
</dbReference>
<evidence type="ECO:0000259" key="1">
    <source>
        <dbReference type="PROSITE" id="PS51061"/>
    </source>
</evidence>
<dbReference type="InterPro" id="IPR001374">
    <property type="entry name" value="R3H_dom"/>
</dbReference>
<dbReference type="PANTHER" id="PTHR35800:SF1">
    <property type="entry name" value="RNA-BINDING PROTEIN KHPB"/>
    <property type="match status" value="1"/>
</dbReference>
<dbReference type="InterPro" id="IPR036867">
    <property type="entry name" value="R3H_dom_sf"/>
</dbReference>
<dbReference type="EMBL" id="MGGE01000035">
    <property type="protein sequence ID" value="OGM20768.1"/>
    <property type="molecule type" value="Genomic_DNA"/>
</dbReference>
<reference evidence="2 3" key="1">
    <citation type="journal article" date="2016" name="Nat. Commun.">
        <title>Thousands of microbial genomes shed light on interconnected biogeochemical processes in an aquifer system.</title>
        <authorList>
            <person name="Anantharaman K."/>
            <person name="Brown C.T."/>
            <person name="Hug L.A."/>
            <person name="Sharon I."/>
            <person name="Castelle C.J."/>
            <person name="Probst A.J."/>
            <person name="Thomas B.C."/>
            <person name="Singh A."/>
            <person name="Wilkins M.J."/>
            <person name="Karaoz U."/>
            <person name="Brodie E.L."/>
            <person name="Williams K.H."/>
            <person name="Hubbard S.S."/>
            <person name="Banfield J.F."/>
        </authorList>
    </citation>
    <scope>NUCLEOTIDE SEQUENCE [LARGE SCALE GENOMIC DNA]</scope>
</reference>
<dbReference type="CDD" id="cd02644">
    <property type="entry name" value="R3H_jag"/>
    <property type="match status" value="1"/>
</dbReference>
<name>A0A1F7Y260_9BACT</name>
<proteinExistence type="predicted"/>
<dbReference type="CDD" id="cd02414">
    <property type="entry name" value="KH-II_Jag"/>
    <property type="match status" value="1"/>
</dbReference>
<dbReference type="Pfam" id="PF13083">
    <property type="entry name" value="KH_KhpA-B"/>
    <property type="match status" value="1"/>
</dbReference>
<dbReference type="AlphaFoldDB" id="A0A1F7Y260"/>
<dbReference type="SMART" id="SM00393">
    <property type="entry name" value="R3H"/>
    <property type="match status" value="1"/>
</dbReference>
<feature type="domain" description="R3H" evidence="1">
    <location>
        <begin position="98"/>
        <end position="163"/>
    </location>
</feature>
<dbReference type="InterPro" id="IPR038008">
    <property type="entry name" value="Jag_KH"/>
</dbReference>
<dbReference type="InterPro" id="IPR015946">
    <property type="entry name" value="KH_dom-like_a/b"/>
</dbReference>
<gene>
    <name evidence="2" type="ORF">A2714_03765</name>
</gene>
<accession>A0A1F7Y260</accession>
<dbReference type="PANTHER" id="PTHR35800">
    <property type="entry name" value="PROTEIN JAG"/>
    <property type="match status" value="1"/>
</dbReference>
<dbReference type="Gene3D" id="3.30.300.20">
    <property type="match status" value="1"/>
</dbReference>
<dbReference type="SUPFAM" id="SSF82708">
    <property type="entry name" value="R3H domain"/>
    <property type="match status" value="1"/>
</dbReference>
<dbReference type="GO" id="GO:0003723">
    <property type="term" value="F:RNA binding"/>
    <property type="evidence" value="ECO:0007669"/>
    <property type="project" value="InterPro"/>
</dbReference>
<sequence>MGTKKTKKTKEEVSVVNLVEELSGKLLTLLGTKAKAKVTEDKENKGILIDIEAGEETGLIIGNRGKNLQAIQTLLGMMVRRETGEWVRILVNTSDWREKEEDRLKKLAIQAAERAKATGEPQYLYNLAPSQRRIIHLVLSEDSEIQTESQGEGSDRYLVINLK</sequence>
<protein>
    <recommendedName>
        <fullName evidence="1">R3H domain-containing protein</fullName>
    </recommendedName>
</protein>
<dbReference type="InterPro" id="IPR039247">
    <property type="entry name" value="KhpB"/>
</dbReference>
<organism evidence="2 3">
    <name type="scientific">Candidatus Woesebacteria bacterium RIFCSPHIGHO2_01_FULL_38_9</name>
    <dbReference type="NCBI Taxonomy" id="1802492"/>
    <lineage>
        <taxon>Bacteria</taxon>
        <taxon>Candidatus Woeseibacteriota</taxon>
    </lineage>
</organism>
<comment type="caution">
    <text evidence="2">The sequence shown here is derived from an EMBL/GenBank/DDBJ whole genome shotgun (WGS) entry which is preliminary data.</text>
</comment>
<evidence type="ECO:0000313" key="2">
    <source>
        <dbReference type="EMBL" id="OGM20768.1"/>
    </source>
</evidence>
<dbReference type="InterPro" id="IPR034079">
    <property type="entry name" value="R3H_KhpB"/>
</dbReference>
<dbReference type="Gene3D" id="3.30.1370.50">
    <property type="entry name" value="R3H-like domain"/>
    <property type="match status" value="1"/>
</dbReference>
<dbReference type="PROSITE" id="PS51061">
    <property type="entry name" value="R3H"/>
    <property type="match status" value="1"/>
</dbReference>